<comment type="subcellular location">
    <subcellularLocation>
        <location evidence="1">Nucleus</location>
    </subcellularLocation>
</comment>
<keyword evidence="6" id="KW-1185">Reference proteome</keyword>
<evidence type="ECO:0000256" key="2">
    <source>
        <dbReference type="ARBA" id="ARBA00006944"/>
    </source>
</evidence>
<keyword evidence="3" id="KW-0217">Developmental protein</keyword>
<evidence type="ECO:0000256" key="1">
    <source>
        <dbReference type="ARBA" id="ARBA00004123"/>
    </source>
</evidence>
<comment type="similarity">
    <text evidence="2">Belongs to the ripply family.</text>
</comment>
<keyword evidence="4" id="KW-0539">Nucleus</keyword>
<name>A0ABN9DGY7_9NEOB</name>
<dbReference type="EMBL" id="CATNWA010014387">
    <property type="protein sequence ID" value="CAI9571219.1"/>
    <property type="molecule type" value="Genomic_DNA"/>
</dbReference>
<accession>A0ABN9DGY7</accession>
<evidence type="ECO:0000256" key="3">
    <source>
        <dbReference type="ARBA" id="ARBA00022473"/>
    </source>
</evidence>
<proteinExistence type="inferred from homology"/>
<comment type="caution">
    <text evidence="5">The sequence shown here is derived from an EMBL/GenBank/DDBJ whole genome shotgun (WGS) entry which is preliminary data.</text>
</comment>
<feature type="non-terminal residue" evidence="5">
    <location>
        <position position="1"/>
    </location>
</feature>
<evidence type="ECO:0000256" key="4">
    <source>
        <dbReference type="ARBA" id="ARBA00023242"/>
    </source>
</evidence>
<dbReference type="InterPro" id="IPR028127">
    <property type="entry name" value="Ripply_fam"/>
</dbReference>
<dbReference type="PANTHER" id="PTHR16770">
    <property type="entry name" value="PROTEIN RIPPLY-LIKE"/>
    <property type="match status" value="1"/>
</dbReference>
<gene>
    <name evidence="5" type="ORF">SPARVUS_LOCUS7209032</name>
</gene>
<dbReference type="Pfam" id="PF14998">
    <property type="entry name" value="Ripply"/>
    <property type="match status" value="1"/>
</dbReference>
<organism evidence="5 6">
    <name type="scientific">Staurois parvus</name>
    <dbReference type="NCBI Taxonomy" id="386267"/>
    <lineage>
        <taxon>Eukaryota</taxon>
        <taxon>Metazoa</taxon>
        <taxon>Chordata</taxon>
        <taxon>Craniata</taxon>
        <taxon>Vertebrata</taxon>
        <taxon>Euteleostomi</taxon>
        <taxon>Amphibia</taxon>
        <taxon>Batrachia</taxon>
        <taxon>Anura</taxon>
        <taxon>Neobatrachia</taxon>
        <taxon>Ranoidea</taxon>
        <taxon>Ranidae</taxon>
        <taxon>Staurois</taxon>
    </lineage>
</organism>
<protein>
    <recommendedName>
        <fullName evidence="7">Protein ripply2</fullName>
    </recommendedName>
</protein>
<reference evidence="5" key="1">
    <citation type="submission" date="2023-05" db="EMBL/GenBank/DDBJ databases">
        <authorList>
            <person name="Stuckert A."/>
        </authorList>
    </citation>
    <scope>NUCLEOTIDE SEQUENCE</scope>
</reference>
<dbReference type="PANTHER" id="PTHR16770:SF3">
    <property type="entry name" value="PROTEIN RIPPLY2"/>
    <property type="match status" value="1"/>
</dbReference>
<dbReference type="Proteomes" id="UP001162483">
    <property type="component" value="Unassembled WGS sequence"/>
</dbReference>
<evidence type="ECO:0008006" key="7">
    <source>
        <dbReference type="Google" id="ProtNLM"/>
    </source>
</evidence>
<evidence type="ECO:0000313" key="5">
    <source>
        <dbReference type="EMBL" id="CAI9571219.1"/>
    </source>
</evidence>
<sequence>HNSNQGAITDKVKLPAFQHPVKLFWPKSKCYDFLYQEAEELLRNFPVQATISLYQESDSSSEDEEFVEN</sequence>
<evidence type="ECO:0000313" key="6">
    <source>
        <dbReference type="Proteomes" id="UP001162483"/>
    </source>
</evidence>